<evidence type="ECO:0000259" key="3">
    <source>
        <dbReference type="Pfam" id="PF07587"/>
    </source>
</evidence>
<feature type="region of interest" description="Disordered" evidence="1">
    <location>
        <begin position="133"/>
        <end position="157"/>
    </location>
</feature>
<feature type="domain" description="Golvesin/Xly CBD-like" evidence="5">
    <location>
        <begin position="446"/>
        <end position="575"/>
    </location>
</feature>
<dbReference type="AlphaFoldDB" id="A0A5C5YJY8"/>
<reference evidence="6 7" key="1">
    <citation type="submission" date="2019-02" db="EMBL/GenBank/DDBJ databases">
        <title>Deep-cultivation of Planctomycetes and their phenomic and genomic characterization uncovers novel biology.</title>
        <authorList>
            <person name="Wiegand S."/>
            <person name="Jogler M."/>
            <person name="Boedeker C."/>
            <person name="Pinto D."/>
            <person name="Vollmers J."/>
            <person name="Rivas-Marin E."/>
            <person name="Kohn T."/>
            <person name="Peeters S.H."/>
            <person name="Heuer A."/>
            <person name="Rast P."/>
            <person name="Oberbeckmann S."/>
            <person name="Bunk B."/>
            <person name="Jeske O."/>
            <person name="Meyerdierks A."/>
            <person name="Storesund J.E."/>
            <person name="Kallscheuer N."/>
            <person name="Luecker S."/>
            <person name="Lage O.M."/>
            <person name="Pohl T."/>
            <person name="Merkel B.J."/>
            <person name="Hornburger P."/>
            <person name="Mueller R.-W."/>
            <person name="Bruemmer F."/>
            <person name="Labrenz M."/>
            <person name="Spormann A.M."/>
            <person name="Op Den Camp H."/>
            <person name="Overmann J."/>
            <person name="Amann R."/>
            <person name="Jetten M.S.M."/>
            <person name="Mascher T."/>
            <person name="Medema M.H."/>
            <person name="Devos D.P."/>
            <person name="Kaster A.-K."/>
            <person name="Ovreas L."/>
            <person name="Rohde M."/>
            <person name="Galperin M.Y."/>
            <person name="Jogler C."/>
        </authorList>
    </citation>
    <scope>NUCLEOTIDE SEQUENCE [LARGE SCALE GENOMIC DNA]</scope>
    <source>
        <strain evidence="6 7">CA85</strain>
    </source>
</reference>
<dbReference type="EMBL" id="SJPK01000001">
    <property type="protein sequence ID" value="TWT75161.1"/>
    <property type="molecule type" value="Genomic_DNA"/>
</dbReference>
<sequence length="954" mass="105125">MRAHLKILIASWTFLTGATLPGGIAVAQSGDPTSAAGHAAKVNFFESKIRPILVEHCMECHAADTEASGGLLLDSRDGWQAGGDSGSAITVGKSSDSLLMQAIRYDDPYLQMPPEGALPASVIRDFEKWIDDGATDPREATGTETQPPSSMSVEDAQQHWAYQPLPESSETTGSKGSRIDELLNRQLAESGLTAVPATNHDALVRRLTFDLTGLPPHGDDRDKNVSYDETVERLLDSPGFGEHFARKWMDVARYAESITLRGFILPEAWRYRDYLVTAFAEDRPFDQMIREQVAGDLLPHDSVDQHQTQSVATGFLTLGNTNLEKQDKDQLEMDYIDEQLEVIGRAFLAQTIGCARCHDHKFDPIPTSDYYALAGIMSSTVALKHSNVSKWVERPLPIPEDEAARFDAIASQLAATERKLTAAQKNSNTKLVSGKRSISVADLAGVVVDSRDAALVGQWVESTSVGRFVGSSYLHDRATGQGEKSATFEPPSLTPGDYIVRMAYTPGANRASNALVGVFSADGESKLRINQRKKPSQEDTWISLGTFRFEQDGQAFVLVSNEAANGHVIADAVQFLPVASLADGLPSEDAAENANEPSAEQIAEAKLQREIKSLQAEKAELEAELGKRPRYMTLIENEPPQDIAIHIRGDVHHLGEVVPRGVLTAIGETPAIAAQSSGRRELADWLSSADNPLTARVYANRVWSWLMGRGLVASVNNFGTTGSSPTHPELLDWLASELIRSGWSTKHLVRTIVQSEAYRRRCLSPEDQQRDIDPDNKLYWCGQTRRLSAEQIRDAMLAISGELDRTQGGSLIRPGTRSDYGYQHQSTRRSLYQPVFRNSLPEMFEAFDFADPSVSVGNRSQSTVATQALVLMNHPWVVERATAAADHFRSQSNLSDDETLIEALYQECFYRSPTPEEIATCRAFLHRHGDPKDDESMELLVHAMFASLDFRYLE</sequence>
<evidence type="ECO:0000313" key="7">
    <source>
        <dbReference type="Proteomes" id="UP000318053"/>
    </source>
</evidence>
<dbReference type="EC" id="4.2.2.12" evidence="6"/>
<dbReference type="Pfam" id="PF07635">
    <property type="entry name" value="PSCyt1"/>
    <property type="match status" value="1"/>
</dbReference>
<evidence type="ECO:0000259" key="4">
    <source>
        <dbReference type="Pfam" id="PF07635"/>
    </source>
</evidence>
<dbReference type="InterPro" id="IPR011429">
    <property type="entry name" value="Cyt_c_Planctomycete-type"/>
</dbReference>
<dbReference type="PANTHER" id="PTHR35889">
    <property type="entry name" value="CYCLOINULO-OLIGOSACCHARIDE FRUCTANOTRANSFERASE-RELATED"/>
    <property type="match status" value="1"/>
</dbReference>
<dbReference type="InterPro" id="IPR022655">
    <property type="entry name" value="DUF1553"/>
</dbReference>
<keyword evidence="6" id="KW-0456">Lyase</keyword>
<feature type="domain" description="DUF1553" evidence="3">
    <location>
        <begin position="678"/>
        <end position="925"/>
    </location>
</feature>
<keyword evidence="7" id="KW-1185">Reference proteome</keyword>
<dbReference type="PANTHER" id="PTHR35889:SF3">
    <property type="entry name" value="F-BOX DOMAIN-CONTAINING PROTEIN"/>
    <property type="match status" value="1"/>
</dbReference>
<feature type="domain" description="DUF1549" evidence="2">
    <location>
        <begin position="179"/>
        <end position="380"/>
    </location>
</feature>
<organism evidence="6 7">
    <name type="scientific">Allorhodopirellula solitaria</name>
    <dbReference type="NCBI Taxonomy" id="2527987"/>
    <lineage>
        <taxon>Bacteria</taxon>
        <taxon>Pseudomonadati</taxon>
        <taxon>Planctomycetota</taxon>
        <taxon>Planctomycetia</taxon>
        <taxon>Pirellulales</taxon>
        <taxon>Pirellulaceae</taxon>
        <taxon>Allorhodopirellula</taxon>
    </lineage>
</organism>
<dbReference type="OrthoDB" id="127107at2"/>
<dbReference type="Pfam" id="PF07583">
    <property type="entry name" value="PSCyt2"/>
    <property type="match status" value="1"/>
</dbReference>
<evidence type="ECO:0000259" key="2">
    <source>
        <dbReference type="Pfam" id="PF07583"/>
    </source>
</evidence>
<dbReference type="RefSeq" id="WP_146389634.1">
    <property type="nucleotide sequence ID" value="NZ_SJPK01000001.1"/>
</dbReference>
<dbReference type="Pfam" id="PF25275">
    <property type="entry name" value="Golvesin_C"/>
    <property type="match status" value="1"/>
</dbReference>
<evidence type="ECO:0000259" key="5">
    <source>
        <dbReference type="Pfam" id="PF25275"/>
    </source>
</evidence>
<feature type="domain" description="Cytochrome C Planctomycete-type" evidence="4">
    <location>
        <begin position="57"/>
        <end position="116"/>
    </location>
</feature>
<evidence type="ECO:0000313" key="6">
    <source>
        <dbReference type="EMBL" id="TWT75161.1"/>
    </source>
</evidence>
<dbReference type="GO" id="GO:0047492">
    <property type="term" value="F:xanthan lyase activity"/>
    <property type="evidence" value="ECO:0007669"/>
    <property type="project" value="UniProtKB-EC"/>
</dbReference>
<feature type="compositionally biased region" description="Polar residues" evidence="1">
    <location>
        <begin position="142"/>
        <end position="152"/>
    </location>
</feature>
<evidence type="ECO:0000256" key="1">
    <source>
        <dbReference type="SAM" id="MobiDB-lite"/>
    </source>
</evidence>
<name>A0A5C5YJY8_9BACT</name>
<dbReference type="Pfam" id="PF07587">
    <property type="entry name" value="PSD1"/>
    <property type="match status" value="1"/>
</dbReference>
<accession>A0A5C5YJY8</accession>
<comment type="caution">
    <text evidence="6">The sequence shown here is derived from an EMBL/GenBank/DDBJ whole genome shotgun (WGS) entry which is preliminary data.</text>
</comment>
<proteinExistence type="predicted"/>
<dbReference type="Proteomes" id="UP000318053">
    <property type="component" value="Unassembled WGS sequence"/>
</dbReference>
<protein>
    <submittedName>
        <fullName evidence="6">Xanthan lyase</fullName>
        <ecNumber evidence="6">4.2.2.12</ecNumber>
    </submittedName>
</protein>
<dbReference type="InterPro" id="IPR011444">
    <property type="entry name" value="DUF1549"/>
</dbReference>
<dbReference type="InterPro" id="IPR033803">
    <property type="entry name" value="CBD-like_Golvesin-Xly"/>
</dbReference>
<gene>
    <name evidence="6" type="primary">xly_1</name>
    <name evidence="6" type="ORF">CA85_04500</name>
</gene>